<dbReference type="Pfam" id="PF20148">
    <property type="entry name" value="DUF6531"/>
    <property type="match status" value="1"/>
</dbReference>
<feature type="domain" description="Teneurin-like YD-shell" evidence="4">
    <location>
        <begin position="1030"/>
        <end position="1123"/>
    </location>
</feature>
<gene>
    <name evidence="5" type="ORF">EAH78_18955</name>
</gene>
<comment type="caution">
    <text evidence="5">The sequence shown here is derived from an EMBL/GenBank/DDBJ whole genome shotgun (WGS) entry which is preliminary data.</text>
</comment>
<dbReference type="Proteomes" id="UP000317933">
    <property type="component" value="Unassembled WGS sequence"/>
</dbReference>
<feature type="domain" description="DUF6531" evidence="3">
    <location>
        <begin position="451"/>
        <end position="523"/>
    </location>
</feature>
<protein>
    <submittedName>
        <fullName evidence="5">Type IV secretion protein Rhs</fullName>
    </submittedName>
</protein>
<dbReference type="NCBIfam" id="TIGR03696">
    <property type="entry name" value="Rhs_assc_core"/>
    <property type="match status" value="1"/>
</dbReference>
<dbReference type="EMBL" id="RCZE01000009">
    <property type="protein sequence ID" value="TPG75640.1"/>
    <property type="molecule type" value="Genomic_DNA"/>
</dbReference>
<accession>A0A502HR31</accession>
<feature type="compositionally biased region" description="Basic and acidic residues" evidence="2">
    <location>
        <begin position="401"/>
        <end position="425"/>
    </location>
</feature>
<evidence type="ECO:0000313" key="6">
    <source>
        <dbReference type="Proteomes" id="UP000317933"/>
    </source>
</evidence>
<feature type="region of interest" description="Disordered" evidence="2">
    <location>
        <begin position="1457"/>
        <end position="1530"/>
    </location>
</feature>
<dbReference type="NCBIfam" id="TIGR01643">
    <property type="entry name" value="YD_repeat_2x"/>
    <property type="match status" value="11"/>
</dbReference>
<reference evidence="5 6" key="1">
    <citation type="journal article" date="2019" name="Environ. Microbiol.">
        <title>Species interactions and distinct microbial communities in high Arctic permafrost affected cryosols are associated with the CH4 and CO2 gas fluxes.</title>
        <authorList>
            <person name="Altshuler I."/>
            <person name="Hamel J."/>
            <person name="Turney S."/>
            <person name="Magnuson E."/>
            <person name="Levesque R."/>
            <person name="Greer C."/>
            <person name="Whyte L.G."/>
        </authorList>
    </citation>
    <scope>NUCLEOTIDE SEQUENCE [LARGE SCALE GENOMIC DNA]</scope>
    <source>
        <strain evidence="5 6">E3</strain>
    </source>
</reference>
<dbReference type="Gene3D" id="2.180.10.10">
    <property type="entry name" value="RHS repeat-associated core"/>
    <property type="match status" value="3"/>
</dbReference>
<name>A0A502HR31_9PSED</name>
<feature type="domain" description="Teneurin-like YD-shell" evidence="4">
    <location>
        <begin position="771"/>
        <end position="970"/>
    </location>
</feature>
<feature type="domain" description="Teneurin-like YD-shell" evidence="4">
    <location>
        <begin position="1139"/>
        <end position="1432"/>
    </location>
</feature>
<dbReference type="InterPro" id="IPR045351">
    <property type="entry name" value="DUF6531"/>
</dbReference>
<dbReference type="SUPFAM" id="SSF69304">
    <property type="entry name" value="Tricorn protease N-terminal domain"/>
    <property type="match status" value="1"/>
</dbReference>
<dbReference type="PANTHER" id="PTHR32305:SF15">
    <property type="entry name" value="PROTEIN RHSA-RELATED"/>
    <property type="match status" value="1"/>
</dbReference>
<evidence type="ECO:0000259" key="3">
    <source>
        <dbReference type="Pfam" id="PF20148"/>
    </source>
</evidence>
<evidence type="ECO:0000256" key="2">
    <source>
        <dbReference type="SAM" id="MobiDB-lite"/>
    </source>
</evidence>
<dbReference type="InterPro" id="IPR050708">
    <property type="entry name" value="T6SS_VgrG/RHS"/>
</dbReference>
<dbReference type="InterPro" id="IPR022385">
    <property type="entry name" value="Rhs_assc_core"/>
</dbReference>
<organism evidence="5 6">
    <name type="scientific">Pseudomonas arsenicoxydans</name>
    <dbReference type="NCBI Taxonomy" id="702115"/>
    <lineage>
        <taxon>Bacteria</taxon>
        <taxon>Pseudomonadati</taxon>
        <taxon>Pseudomonadota</taxon>
        <taxon>Gammaproteobacteria</taxon>
        <taxon>Pseudomonadales</taxon>
        <taxon>Pseudomonadaceae</taxon>
        <taxon>Pseudomonas</taxon>
    </lineage>
</organism>
<evidence type="ECO:0000256" key="1">
    <source>
        <dbReference type="ARBA" id="ARBA00022737"/>
    </source>
</evidence>
<dbReference type="InterPro" id="IPR006530">
    <property type="entry name" value="YD"/>
</dbReference>
<keyword evidence="1" id="KW-0677">Repeat</keyword>
<evidence type="ECO:0000313" key="5">
    <source>
        <dbReference type="EMBL" id="TPG75640.1"/>
    </source>
</evidence>
<dbReference type="PANTHER" id="PTHR32305">
    <property type="match status" value="1"/>
</dbReference>
<dbReference type="RefSeq" id="WP_140668874.1">
    <property type="nucleotide sequence ID" value="NZ_RCZE01000009.1"/>
</dbReference>
<feature type="region of interest" description="Disordered" evidence="2">
    <location>
        <begin position="379"/>
        <end position="450"/>
    </location>
</feature>
<sequence length="1644" mass="184421">MSILMGSIVGNLTAKQPDAQVIISDFKKCIADYRSHAEAWYGGALDAEQQFQVGDEVGTQDKDSKEQVDLYANCPANGKLKLVHSFESARFVPIGNTPVRLAPVADGKMYGKNEIGQAINATIGPDGILEVAGLTPNQQYKITFFPNPTPAQIDTLFNSYQGVIGDLSGWLQTQWTTDFLPLWQEHNNASMAGRVMQDLEAEWKGFMKAIMGLWGDIKSLYDLVAHPRENYEKLKKFFTEEEIKRIYNASAEAIHTALLIASDEPLMWIYMAAIVAWVKMLPPQTCTEVLSQLTTEVLLNILVGVVMTGGLGLAVRVGTKALKATQNSGKVLKLIEDFTGMLMKTSGKNAAVHTEAARPLLLNGNSAVNQARKASVEIAAPKPATTATAPKKKPKVTGGKVETDAQIHARGKKDNTTRIEQKEPVDNAPDQSKTPADKPAQCTTKTCTDRDPVSMVTGEELLTLTDGELGGLLPLEWTRLYRSSAVEIDSRLGYGWSHSLSHRLNLDDEGVLWTDNENRQTRFPMPTEQRPAITNSLAEAAIYLGDAPGELILTQAGPKTRFYHFRAGRLNTISDAYENQLHISYDLVGRIQRIDNGAGRALLLRYDDRHISAVDYQQQRAEYDDRGGRQDPWQTVQNLVTYHYNERNQLVSATNAAGEREHYRYNDQHVILERQLAGGASFYWEWEREGKLARCIRHWASYSQLEARYMWDDKGTVTVLNADGSEQVYVHDENARLISETAPDGAETQRAYNDEGRLIAEKDALGAVTEYQYNDAGRLIAVVPPEDEPTRYNYYDGQLIDVQRGRARWKYERNRQGDITQQTDPHGNETHYSYDRQGRLLEIRYPDGSRHQLGWNNLGQLLEERLPDGGQRKYRYDALGRQITRQEENGAITHYQWDAASRLTQVTLPGGASRAFTYNPYGRVTAERDELGRVTRYEYADGLHLVSRRINPDGSQLRYRYDNSRLLLTEIENERGEHYHLDYYANGLIQQETGFDGRRTAYEYDLNGQLLKKTEFGDDGSELVTEYQRDAAGRLLVKTLADGEEIHYSYDALGRLVNVDDGHWPLAYEYDLQDRLITEHQGWGTLRYQYDSVGQLKHCRLPDGSKLDYNHQRGGQLSSIDLNGSRLTTHQFNAGLEQKRQQGLLLSQYQYDEQGRLQAHSVSQKDRNLFHRRYAYDANGNLAGIDDSRKGNRSYHYDPLDRLINVRGNTPESFAHDPAGNLLGQGDQPTANLANVKGNRLLMQGDRHYDYDAYGNLTRERRGTGQKLVTEYRYDCQHRLIGASLPGGSVASYKYDAFGRRIEKTVDGSTTEFLWQGERLIAESADNRYRTYIYEPGSFRPLAMLDGEGPLKATPFYYQLDHLGTPQELTDYSGEIMWSAKYRAYGNLAALDVAEIDNPLRFQGQYFDAETGLHYNRHRYYNPGTGRFLTPDPIKLAGGLNNYQYVPNPTGWVDPLGLTGECPGAKNESSNKNPDDATNAHVDEGQPPPPAPHGPYTGPLPKQMQNKILFGTRSPGSNKPIGGHSSDVLTSPDHQMTVLQTNPDGTIKVEDFKMILERKDGTIGMSAKKGGKHTLAPKSWSNDKILTVTDEVAATPGVFMREVDGVITTLHTKTVDGVQWQVLKDNGKLTSSFPAGDGPMLPPI</sequence>
<feature type="compositionally biased region" description="Low complexity" evidence="2">
    <location>
        <begin position="379"/>
        <end position="389"/>
    </location>
</feature>
<evidence type="ECO:0000259" key="4">
    <source>
        <dbReference type="Pfam" id="PF25023"/>
    </source>
</evidence>
<proteinExistence type="predicted"/>
<dbReference type="InterPro" id="IPR056823">
    <property type="entry name" value="TEN-like_YD-shell"/>
</dbReference>
<dbReference type="Pfam" id="PF25023">
    <property type="entry name" value="TEN_YD-shell"/>
    <property type="match status" value="3"/>
</dbReference>